<sequence length="152" mass="17062">MTKLSSRIDYKTFASSAEKVYAGLSLIGKAVKESTVEPELIELVDIRVSQINGCAFCIQHHLTQARRLGVSETKLDLLAAWPDSGIFNRRETAALAWAEAMTDLRQSGVHDERWDRVTELFTEEEAIFLTAAIGIINNWNRIAIGLRFEPNI</sequence>
<feature type="domain" description="Carboxymuconolactone decarboxylase-like" evidence="1">
    <location>
        <begin position="28"/>
        <end position="100"/>
    </location>
</feature>
<proteinExistence type="predicted"/>
<dbReference type="PANTHER" id="PTHR34846:SF10">
    <property type="entry name" value="CYTOPLASMIC PROTEIN"/>
    <property type="match status" value="1"/>
</dbReference>
<dbReference type="Proteomes" id="UP000630142">
    <property type="component" value="Unassembled WGS sequence"/>
</dbReference>
<dbReference type="PANTHER" id="PTHR34846">
    <property type="entry name" value="4-CARBOXYMUCONOLACTONE DECARBOXYLASE FAMILY PROTEIN (AFU_ORTHOLOGUE AFUA_6G11590)"/>
    <property type="match status" value="1"/>
</dbReference>
<reference evidence="2" key="1">
    <citation type="journal article" date="2014" name="Int. J. Syst. Evol. Microbiol.">
        <title>Complete genome sequence of Corynebacterium casei LMG S-19264T (=DSM 44701T), isolated from a smear-ripened cheese.</title>
        <authorList>
            <consortium name="US DOE Joint Genome Institute (JGI-PGF)"/>
            <person name="Walter F."/>
            <person name="Albersmeier A."/>
            <person name="Kalinowski J."/>
            <person name="Ruckert C."/>
        </authorList>
    </citation>
    <scope>NUCLEOTIDE SEQUENCE</scope>
    <source>
        <strain evidence="2">KCTC 42249</strain>
    </source>
</reference>
<dbReference type="EMBL" id="BMZQ01000006">
    <property type="protein sequence ID" value="GHD23729.1"/>
    <property type="molecule type" value="Genomic_DNA"/>
</dbReference>
<dbReference type="Pfam" id="PF02627">
    <property type="entry name" value="CMD"/>
    <property type="match status" value="1"/>
</dbReference>
<evidence type="ECO:0000313" key="2">
    <source>
        <dbReference type="EMBL" id="GHD23729.1"/>
    </source>
</evidence>
<accession>A0A8J3DT93</accession>
<evidence type="ECO:0000259" key="1">
    <source>
        <dbReference type="Pfam" id="PF02627"/>
    </source>
</evidence>
<keyword evidence="3" id="KW-1185">Reference proteome</keyword>
<dbReference type="RefSeq" id="WP_189507344.1">
    <property type="nucleotide sequence ID" value="NZ_BMZQ01000006.1"/>
</dbReference>
<reference evidence="2" key="2">
    <citation type="submission" date="2020-09" db="EMBL/GenBank/DDBJ databases">
        <authorList>
            <person name="Sun Q."/>
            <person name="Kim S."/>
        </authorList>
    </citation>
    <scope>NUCLEOTIDE SEQUENCE</scope>
    <source>
        <strain evidence="2">KCTC 42249</strain>
    </source>
</reference>
<comment type="caution">
    <text evidence="2">The sequence shown here is derived from an EMBL/GenBank/DDBJ whole genome shotgun (WGS) entry which is preliminary data.</text>
</comment>
<dbReference type="InterPro" id="IPR004675">
    <property type="entry name" value="AhpD_core"/>
</dbReference>
<protein>
    <submittedName>
        <fullName evidence="2">Alkyl hydroperoxide reductase AhpD</fullName>
    </submittedName>
</protein>
<dbReference type="GO" id="GO:0051920">
    <property type="term" value="F:peroxiredoxin activity"/>
    <property type="evidence" value="ECO:0007669"/>
    <property type="project" value="InterPro"/>
</dbReference>
<gene>
    <name evidence="2" type="ORF">GCM10016234_39200</name>
</gene>
<dbReference type="SUPFAM" id="SSF69118">
    <property type="entry name" value="AhpD-like"/>
    <property type="match status" value="1"/>
</dbReference>
<dbReference type="Gene3D" id="1.20.1290.10">
    <property type="entry name" value="AhpD-like"/>
    <property type="match status" value="1"/>
</dbReference>
<evidence type="ECO:0000313" key="3">
    <source>
        <dbReference type="Proteomes" id="UP000630142"/>
    </source>
</evidence>
<dbReference type="AlphaFoldDB" id="A0A8J3DT93"/>
<dbReference type="InterPro" id="IPR029032">
    <property type="entry name" value="AhpD-like"/>
</dbReference>
<name>A0A8J3DT93_9HYPH</name>
<dbReference type="NCBIfam" id="TIGR00778">
    <property type="entry name" value="ahpD_dom"/>
    <property type="match status" value="1"/>
</dbReference>
<organism evidence="2 3">
    <name type="scientific">Tianweitania populi</name>
    <dbReference type="NCBI Taxonomy" id="1607949"/>
    <lineage>
        <taxon>Bacteria</taxon>
        <taxon>Pseudomonadati</taxon>
        <taxon>Pseudomonadota</taxon>
        <taxon>Alphaproteobacteria</taxon>
        <taxon>Hyphomicrobiales</taxon>
        <taxon>Phyllobacteriaceae</taxon>
        <taxon>Tianweitania</taxon>
    </lineage>
</organism>
<dbReference type="InterPro" id="IPR003779">
    <property type="entry name" value="CMD-like"/>
</dbReference>